<comment type="subcellular location">
    <subcellularLocation>
        <location evidence="1">Secreted</location>
    </subcellularLocation>
</comment>
<evidence type="ECO:0000256" key="1">
    <source>
        <dbReference type="ARBA" id="ARBA00004613"/>
    </source>
</evidence>
<dbReference type="Pfam" id="PF01410">
    <property type="entry name" value="COLFI"/>
    <property type="match status" value="1"/>
</dbReference>
<dbReference type="WBParaSite" id="TTAC_0000889301-mRNA-1">
    <property type="protein sequence ID" value="TTAC_0000889301-mRNA-1"/>
    <property type="gene ID" value="TTAC_0000889301"/>
</dbReference>
<dbReference type="Proteomes" id="UP000274429">
    <property type="component" value="Unassembled WGS sequence"/>
</dbReference>
<gene>
    <name evidence="5" type="ORF">TTAC_LOCUS8878</name>
</gene>
<dbReference type="STRING" id="6205.A0A0R3X5X7"/>
<dbReference type="GO" id="GO:0005581">
    <property type="term" value="C:collagen trimer"/>
    <property type="evidence" value="ECO:0007669"/>
    <property type="project" value="UniProtKB-KW"/>
</dbReference>
<dbReference type="OrthoDB" id="6260245at2759"/>
<evidence type="ECO:0000259" key="4">
    <source>
        <dbReference type="PROSITE" id="PS51461"/>
    </source>
</evidence>
<accession>A0A0R3X5X7</accession>
<name>A0A0R3X5X7_HYDTA</name>
<evidence type="ECO:0000313" key="7">
    <source>
        <dbReference type="WBParaSite" id="TTAC_0000889301-mRNA-1"/>
    </source>
</evidence>
<proteinExistence type="predicted"/>
<evidence type="ECO:0000313" key="6">
    <source>
        <dbReference type="Proteomes" id="UP000274429"/>
    </source>
</evidence>
<organism evidence="7">
    <name type="scientific">Hydatigena taeniaeformis</name>
    <name type="common">Feline tapeworm</name>
    <name type="synonym">Taenia taeniaeformis</name>
    <dbReference type="NCBI Taxonomy" id="6205"/>
    <lineage>
        <taxon>Eukaryota</taxon>
        <taxon>Metazoa</taxon>
        <taxon>Spiralia</taxon>
        <taxon>Lophotrochozoa</taxon>
        <taxon>Platyhelminthes</taxon>
        <taxon>Cestoda</taxon>
        <taxon>Eucestoda</taxon>
        <taxon>Cyclophyllidea</taxon>
        <taxon>Taeniidae</taxon>
        <taxon>Hydatigera</taxon>
    </lineage>
</organism>
<protein>
    <submittedName>
        <fullName evidence="7">Fibrillar collagen NC1 domain-containing protein</fullName>
    </submittedName>
</protein>
<keyword evidence="3" id="KW-0176">Collagen</keyword>
<keyword evidence="2" id="KW-0964">Secreted</keyword>
<dbReference type="SMART" id="SM00038">
    <property type="entry name" value="COLFI"/>
    <property type="match status" value="1"/>
</dbReference>
<dbReference type="Gene3D" id="2.60.120.1000">
    <property type="match status" value="1"/>
</dbReference>
<feature type="domain" description="Fibrillar collagen NC1" evidence="4">
    <location>
        <begin position="1"/>
        <end position="183"/>
    </location>
</feature>
<evidence type="ECO:0000313" key="5">
    <source>
        <dbReference type="EMBL" id="VDM33553.1"/>
    </source>
</evidence>
<dbReference type="GO" id="GO:0005201">
    <property type="term" value="F:extracellular matrix structural constituent"/>
    <property type="evidence" value="ECO:0007669"/>
    <property type="project" value="InterPro"/>
</dbReference>
<reference evidence="5 6" key="2">
    <citation type="submission" date="2018-11" db="EMBL/GenBank/DDBJ databases">
        <authorList>
            <consortium name="Pathogen Informatics"/>
        </authorList>
    </citation>
    <scope>NUCLEOTIDE SEQUENCE [LARGE SCALE GENOMIC DNA]</scope>
</reference>
<sequence>MICVTSEFYIDPNGGHWRDSFPVHCQPGTLATVIPSLLKHPEPIGILNSRDNHDFFWYASEALKSEEAELPYQITKDQLAHLQLSSETASQKLVIGCRYYDPKDKVIFLGDGNQALSINATDSALVVIDILENSCSSSNYMGQMVVQIRTQMTTMLPIRDVRLLTPTSNEAKVSVEPGPVVFSGAVEEAPIGIDQLYATDVSRYHAFRR</sequence>
<dbReference type="EMBL" id="UYWX01020615">
    <property type="protein sequence ID" value="VDM33553.1"/>
    <property type="molecule type" value="Genomic_DNA"/>
</dbReference>
<dbReference type="AlphaFoldDB" id="A0A0R3X5X7"/>
<dbReference type="PROSITE" id="PS51461">
    <property type="entry name" value="NC1_FIB"/>
    <property type="match status" value="1"/>
</dbReference>
<keyword evidence="6" id="KW-1185">Reference proteome</keyword>
<dbReference type="InterPro" id="IPR000885">
    <property type="entry name" value="Fib_collagen_C"/>
</dbReference>
<reference evidence="7" key="1">
    <citation type="submission" date="2017-02" db="UniProtKB">
        <authorList>
            <consortium name="WormBaseParasite"/>
        </authorList>
    </citation>
    <scope>IDENTIFICATION</scope>
</reference>
<evidence type="ECO:0000256" key="3">
    <source>
        <dbReference type="ARBA" id="ARBA00023119"/>
    </source>
</evidence>
<evidence type="ECO:0000256" key="2">
    <source>
        <dbReference type="ARBA" id="ARBA00022525"/>
    </source>
</evidence>
<dbReference type="GO" id="GO:0005576">
    <property type="term" value="C:extracellular region"/>
    <property type="evidence" value="ECO:0007669"/>
    <property type="project" value="UniProtKB-SubCell"/>
</dbReference>